<dbReference type="InterPro" id="IPR003018">
    <property type="entry name" value="GAF"/>
</dbReference>
<keyword evidence="7" id="KW-0067">ATP-binding</keyword>
<dbReference type="CDD" id="cd00075">
    <property type="entry name" value="HATPase"/>
    <property type="match status" value="1"/>
</dbReference>
<gene>
    <name evidence="10" type="ORF">JIN84_02745</name>
</gene>
<keyword evidence="6 10" id="KW-0418">Kinase</keyword>
<dbReference type="EC" id="2.7.13.3" evidence="2"/>
<dbReference type="InterPro" id="IPR050351">
    <property type="entry name" value="BphY/WalK/GraS-like"/>
</dbReference>
<dbReference type="EMBL" id="JAENIK010000004">
    <property type="protein sequence ID" value="MBK1814515.1"/>
    <property type="molecule type" value="Genomic_DNA"/>
</dbReference>
<proteinExistence type="predicted"/>
<evidence type="ECO:0000256" key="5">
    <source>
        <dbReference type="ARBA" id="ARBA00022741"/>
    </source>
</evidence>
<evidence type="ECO:0000256" key="2">
    <source>
        <dbReference type="ARBA" id="ARBA00012438"/>
    </source>
</evidence>
<keyword evidence="3" id="KW-0597">Phosphoprotein</keyword>
<dbReference type="Proteomes" id="UP000600139">
    <property type="component" value="Unassembled WGS sequence"/>
</dbReference>
<dbReference type="InterPro" id="IPR036890">
    <property type="entry name" value="HATPase_C_sf"/>
</dbReference>
<dbReference type="InterPro" id="IPR005467">
    <property type="entry name" value="His_kinase_dom"/>
</dbReference>
<dbReference type="InterPro" id="IPR004358">
    <property type="entry name" value="Sig_transdc_His_kin-like_C"/>
</dbReference>
<organism evidence="10 11">
    <name type="scientific">Luteolibacter yonseiensis</name>
    <dbReference type="NCBI Taxonomy" id="1144680"/>
    <lineage>
        <taxon>Bacteria</taxon>
        <taxon>Pseudomonadati</taxon>
        <taxon>Verrucomicrobiota</taxon>
        <taxon>Verrucomicrobiia</taxon>
        <taxon>Verrucomicrobiales</taxon>
        <taxon>Verrucomicrobiaceae</taxon>
        <taxon>Luteolibacter</taxon>
    </lineage>
</organism>
<dbReference type="PRINTS" id="PR00344">
    <property type="entry name" value="BCTRLSENSOR"/>
</dbReference>
<evidence type="ECO:0000256" key="4">
    <source>
        <dbReference type="ARBA" id="ARBA00022679"/>
    </source>
</evidence>
<dbReference type="SUPFAM" id="SSF47384">
    <property type="entry name" value="Homodimeric domain of signal transducing histidine kinase"/>
    <property type="match status" value="1"/>
</dbReference>
<evidence type="ECO:0000256" key="3">
    <source>
        <dbReference type="ARBA" id="ARBA00022553"/>
    </source>
</evidence>
<evidence type="ECO:0000256" key="7">
    <source>
        <dbReference type="ARBA" id="ARBA00022840"/>
    </source>
</evidence>
<reference evidence="10" key="1">
    <citation type="submission" date="2021-01" db="EMBL/GenBank/DDBJ databases">
        <title>Modified the classification status of verrucomicrobia.</title>
        <authorList>
            <person name="Feng X."/>
        </authorList>
    </citation>
    <scope>NUCLEOTIDE SEQUENCE</scope>
    <source>
        <strain evidence="10">JCM 18052</strain>
    </source>
</reference>
<keyword evidence="8" id="KW-0902">Two-component regulatory system</keyword>
<dbReference type="GO" id="GO:0000156">
    <property type="term" value="F:phosphorelay response regulator activity"/>
    <property type="evidence" value="ECO:0007669"/>
    <property type="project" value="TreeGrafter"/>
</dbReference>
<dbReference type="InterPro" id="IPR003661">
    <property type="entry name" value="HisK_dim/P_dom"/>
</dbReference>
<dbReference type="SMART" id="SM00388">
    <property type="entry name" value="HisKA"/>
    <property type="match status" value="1"/>
</dbReference>
<dbReference type="PANTHER" id="PTHR42878">
    <property type="entry name" value="TWO-COMPONENT HISTIDINE KINASE"/>
    <property type="match status" value="1"/>
</dbReference>
<feature type="domain" description="Histidine kinase" evidence="9">
    <location>
        <begin position="179"/>
        <end position="391"/>
    </location>
</feature>
<dbReference type="RefSeq" id="WP_200349476.1">
    <property type="nucleotide sequence ID" value="NZ_BAABHZ010000010.1"/>
</dbReference>
<dbReference type="GO" id="GO:0030295">
    <property type="term" value="F:protein kinase activator activity"/>
    <property type="evidence" value="ECO:0007669"/>
    <property type="project" value="TreeGrafter"/>
</dbReference>
<dbReference type="PANTHER" id="PTHR42878:SF7">
    <property type="entry name" value="SENSOR HISTIDINE KINASE GLRK"/>
    <property type="match status" value="1"/>
</dbReference>
<dbReference type="Gene3D" id="3.30.565.10">
    <property type="entry name" value="Histidine kinase-like ATPase, C-terminal domain"/>
    <property type="match status" value="1"/>
</dbReference>
<comment type="catalytic activity">
    <reaction evidence="1">
        <text>ATP + protein L-histidine = ADP + protein N-phospho-L-histidine.</text>
        <dbReference type="EC" id="2.7.13.3"/>
    </reaction>
</comment>
<accession>A0A934R2X1</accession>
<dbReference type="CDD" id="cd00082">
    <property type="entry name" value="HisKA"/>
    <property type="match status" value="1"/>
</dbReference>
<keyword evidence="4" id="KW-0808">Transferase</keyword>
<comment type="caution">
    <text evidence="10">The sequence shown here is derived from an EMBL/GenBank/DDBJ whole genome shotgun (WGS) entry which is preliminary data.</text>
</comment>
<name>A0A934R2X1_9BACT</name>
<dbReference type="InterPro" id="IPR003594">
    <property type="entry name" value="HATPase_dom"/>
</dbReference>
<dbReference type="InterPro" id="IPR036097">
    <property type="entry name" value="HisK_dim/P_sf"/>
</dbReference>
<evidence type="ECO:0000256" key="6">
    <source>
        <dbReference type="ARBA" id="ARBA00022777"/>
    </source>
</evidence>
<dbReference type="Pfam" id="PF01590">
    <property type="entry name" value="GAF"/>
    <property type="match status" value="1"/>
</dbReference>
<sequence length="396" mass="43290">MAEIAEEVESAGRIPAIPTILDVVCRTTGMGFAAVARVTENRWIACAVLDHIRFGLEPGGELDLTTTICHEIRQQRQPVVIDHVDEDPLYRSHHTPACYGFQSYISFPILLPDGRFFGTLCAIDPKPASLKTPAITGMFRLFAELIAFHIDVAEKLRVSEEDLRKEQDDSKLREQFIAVLGHDLRGPLGAITMGTALLREGKLAPHAEGLVDMMEKSAGRMSGLIDDVMDFARGRLGQGISLEGLSQEPVDHLLEQVLDEIRTGFPDRGITTRFDLREPFPHDPKRFSQLVANLVSNAMTHGRPERDVEVTAVCAGGNFVFSVANAAAPIPPHLLGRLFEPFNRGDMNDSREGLGLGLYIASQIAKSHGGKLEVVSDEKETRFTFSASIGSGSGPV</sequence>
<dbReference type="Gene3D" id="3.30.450.40">
    <property type="match status" value="1"/>
</dbReference>
<keyword evidence="5" id="KW-0547">Nucleotide-binding</keyword>
<dbReference type="Pfam" id="PF00512">
    <property type="entry name" value="HisKA"/>
    <property type="match status" value="1"/>
</dbReference>
<dbReference type="PROSITE" id="PS50109">
    <property type="entry name" value="HIS_KIN"/>
    <property type="match status" value="1"/>
</dbReference>
<dbReference type="SUPFAM" id="SSF55781">
    <property type="entry name" value="GAF domain-like"/>
    <property type="match status" value="1"/>
</dbReference>
<evidence type="ECO:0000313" key="11">
    <source>
        <dbReference type="Proteomes" id="UP000600139"/>
    </source>
</evidence>
<dbReference type="GO" id="GO:0000155">
    <property type="term" value="F:phosphorelay sensor kinase activity"/>
    <property type="evidence" value="ECO:0007669"/>
    <property type="project" value="InterPro"/>
</dbReference>
<dbReference type="GO" id="GO:0007234">
    <property type="term" value="P:osmosensory signaling via phosphorelay pathway"/>
    <property type="evidence" value="ECO:0007669"/>
    <property type="project" value="TreeGrafter"/>
</dbReference>
<evidence type="ECO:0000256" key="1">
    <source>
        <dbReference type="ARBA" id="ARBA00000085"/>
    </source>
</evidence>
<dbReference type="GO" id="GO:0005524">
    <property type="term" value="F:ATP binding"/>
    <property type="evidence" value="ECO:0007669"/>
    <property type="project" value="UniProtKB-KW"/>
</dbReference>
<dbReference type="Pfam" id="PF02518">
    <property type="entry name" value="HATPase_c"/>
    <property type="match status" value="1"/>
</dbReference>
<evidence type="ECO:0000256" key="8">
    <source>
        <dbReference type="ARBA" id="ARBA00023012"/>
    </source>
</evidence>
<protein>
    <recommendedName>
        <fullName evidence="2">histidine kinase</fullName>
        <ecNumber evidence="2">2.7.13.3</ecNumber>
    </recommendedName>
</protein>
<evidence type="ECO:0000313" key="10">
    <source>
        <dbReference type="EMBL" id="MBK1814515.1"/>
    </source>
</evidence>
<keyword evidence="11" id="KW-1185">Reference proteome</keyword>
<dbReference type="SMART" id="SM00387">
    <property type="entry name" value="HATPase_c"/>
    <property type="match status" value="1"/>
</dbReference>
<dbReference type="SMART" id="SM00065">
    <property type="entry name" value="GAF"/>
    <property type="match status" value="1"/>
</dbReference>
<dbReference type="AlphaFoldDB" id="A0A934R2X1"/>
<dbReference type="InterPro" id="IPR029016">
    <property type="entry name" value="GAF-like_dom_sf"/>
</dbReference>
<evidence type="ECO:0000259" key="9">
    <source>
        <dbReference type="PROSITE" id="PS50109"/>
    </source>
</evidence>
<dbReference type="Gene3D" id="1.10.287.130">
    <property type="match status" value="1"/>
</dbReference>
<dbReference type="SUPFAM" id="SSF55874">
    <property type="entry name" value="ATPase domain of HSP90 chaperone/DNA topoisomerase II/histidine kinase"/>
    <property type="match status" value="1"/>
</dbReference>